<feature type="domain" description="CASC1 C-terminal" evidence="2">
    <location>
        <begin position="897"/>
        <end position="1116"/>
    </location>
</feature>
<accession>A0A1I8PAQ3</accession>
<dbReference type="InterPro" id="IPR023247">
    <property type="entry name" value="IC97/Dnai7-like"/>
</dbReference>
<evidence type="ECO:0000313" key="4">
    <source>
        <dbReference type="Proteomes" id="UP000095300"/>
    </source>
</evidence>
<dbReference type="PANTHER" id="PTHR20929">
    <property type="entry name" value="LUNG ADENOMA SUSCEPTIBILITY 1-RELATED"/>
    <property type="match status" value="1"/>
</dbReference>
<dbReference type="InterPro" id="IPR022110">
    <property type="entry name" value="CASC1_C"/>
</dbReference>
<dbReference type="Pfam" id="PF12366">
    <property type="entry name" value="Casc1_C"/>
    <property type="match status" value="1"/>
</dbReference>
<dbReference type="EnsemblMetazoa" id="SCAU006322-RA">
    <property type="protein sequence ID" value="SCAU006322-PA"/>
    <property type="gene ID" value="SCAU006322"/>
</dbReference>
<dbReference type="GO" id="GO:0048487">
    <property type="term" value="F:beta-tubulin binding"/>
    <property type="evidence" value="ECO:0007669"/>
    <property type="project" value="TreeGrafter"/>
</dbReference>
<name>A0A1I8PAQ3_STOCA</name>
<reference evidence="3" key="1">
    <citation type="submission" date="2020-05" db="UniProtKB">
        <authorList>
            <consortium name="EnsemblMetazoa"/>
        </authorList>
    </citation>
    <scope>IDENTIFICATION</scope>
    <source>
        <strain evidence="3">USDA</strain>
    </source>
</reference>
<dbReference type="AlphaFoldDB" id="A0A1I8PAQ3"/>
<feature type="region of interest" description="Disordered" evidence="1">
    <location>
        <begin position="347"/>
        <end position="384"/>
    </location>
</feature>
<dbReference type="GO" id="GO:0008017">
    <property type="term" value="F:microtubule binding"/>
    <property type="evidence" value="ECO:0007669"/>
    <property type="project" value="TreeGrafter"/>
</dbReference>
<evidence type="ECO:0000259" key="2">
    <source>
        <dbReference type="Pfam" id="PF12366"/>
    </source>
</evidence>
<dbReference type="STRING" id="35570.A0A1I8PAQ3"/>
<evidence type="ECO:0000313" key="3">
    <source>
        <dbReference type="EnsemblMetazoa" id="SCAU006322-PA"/>
    </source>
</evidence>
<keyword evidence="4" id="KW-1185">Reference proteome</keyword>
<organism evidence="3 4">
    <name type="scientific">Stomoxys calcitrans</name>
    <name type="common">Stable fly</name>
    <name type="synonym">Conops calcitrans</name>
    <dbReference type="NCBI Taxonomy" id="35570"/>
    <lineage>
        <taxon>Eukaryota</taxon>
        <taxon>Metazoa</taxon>
        <taxon>Ecdysozoa</taxon>
        <taxon>Arthropoda</taxon>
        <taxon>Hexapoda</taxon>
        <taxon>Insecta</taxon>
        <taxon>Pterygota</taxon>
        <taxon>Neoptera</taxon>
        <taxon>Endopterygota</taxon>
        <taxon>Diptera</taxon>
        <taxon>Brachycera</taxon>
        <taxon>Muscomorpha</taxon>
        <taxon>Muscoidea</taxon>
        <taxon>Muscidae</taxon>
        <taxon>Stomoxys</taxon>
    </lineage>
</organism>
<dbReference type="VEuPathDB" id="VectorBase:SCAU006322"/>
<dbReference type="PANTHER" id="PTHR20929:SF11">
    <property type="entry name" value="DYNEIN AXONEMAL INTERMEDIATE CHAIN 7"/>
    <property type="match status" value="1"/>
</dbReference>
<sequence length="1164" mass="136965">MPPKKSKKAKEPLGPPEKVYILLTMDEVKAQEHKHKKRLNDLKICLNFIEDAFRQIEEFNAQELVTNKWQDFLACNPLPKPYLPPDIRIFFTKLKFFEDQNMESNIDWPLAVNERSILAQNLLRKDLTRARLRGKIKPEFGWLYNENINYSLDVMRRIEYFLDNDVEVAKCPMSVLEDVKDRKVAIENEVREYFDRYTYRILGSEEAYMNSVDAISAEYCFSGDNFEIHIWSLKNVPIRFSHLDEPRLVANLHQLQILLHIPSTMLHENVAIRAIHMKFDHITEYAKSFSQAITVPVENLNAGIQDLPECLTNEWSMQCEIQEKVRHELMQKRQEYEVKLREYEEAQAKKGKKKSKDDSKASKKSKKEKTLKPPKEPPLIDGNTLPDVYDDFMDEEQKQYEDFINLIYNPEVLDLDSDEINLKKFLILGGIYQLYYVSKPPHVDFNYQGFNMTWHLHDSKLAIDKDMFIPATPSYLSRRSTRLMSMANLRRLSRMEQPKDSTDPECPWFVLTIKLREYLCHWGEPIACHFETVEKVIEEEKVQSIVAKEESKISKETKRQLSAFSLTLSTKDQTSRVSQANFHKIPPSPEKKSSLLKVAPRRLGASQRFSQGNFFQSSLSLRRSLGDARAFGKARSQDGTLNIRDFYLTPLLKKAQIRHLERHCMPRMISSFKFPIEIKEEQLEALQKRTKTKGGILVRKKMEDDQMEKEGFAYNEFQNSPERLFALYSTAEIIRVMEQIQDSEEDGLGDKENLPPKTFLDLIKLLNDIKKKYKMRIRSIYELKPFQSKMKWRNKRLKQFFKNYERKHLQTSVTKEKKSAQTKTEGRHVNMKSNIESVPTLTKARESGTDLKKIASKVQVVEATASEVQDFSLHDPNMESQLFENIETKKLKTTTYSHWTTKHILRSEFDKEKQSMVIQTDRLGYIGFACKRYEHFPFKYWSLEPSREVPDNEVIFTLETQYVRCVLYCTPHGIRGHVTEPTKKFVRNPKMYLVIKKPMKDYKEFKKLFKDNNLNIFAEHDAGFYIENGYFSEKHLATEMHTYCCMAIHSNQMKFNFSQWNRLAKRRDIIFKFIQKDDLPENLVEVRITPEEAFFVEISELCSDDLNVIKLDYALTWRNIGSYTDLHHLIRSMYTAAMELRCRNPKLISCIKDLLCEIRPLSFS</sequence>
<proteinExistence type="predicted"/>
<dbReference type="Proteomes" id="UP000095300">
    <property type="component" value="Unassembled WGS sequence"/>
</dbReference>
<dbReference type="KEGG" id="scac:106094808"/>
<dbReference type="OrthoDB" id="7737418at2759"/>
<gene>
    <name evidence="3" type="primary">106094808</name>
</gene>
<evidence type="ECO:0000256" key="1">
    <source>
        <dbReference type="SAM" id="MobiDB-lite"/>
    </source>
</evidence>
<protein>
    <recommendedName>
        <fullName evidence="2">CASC1 C-terminal domain-containing protein</fullName>
    </recommendedName>
</protein>